<dbReference type="Gene3D" id="1.10.579.10">
    <property type="entry name" value="DNA Cyclobutane Dipyrimidine Photolyase, subunit A, domain 3"/>
    <property type="match status" value="1"/>
</dbReference>
<keyword evidence="7 14" id="KW-0157">Chromophore</keyword>
<comment type="cofactor">
    <cofactor evidence="1">
        <name>(6R)-5,10-methylene-5,6,7,8-tetrahydrofolate</name>
        <dbReference type="ChEBI" id="CHEBI:15636"/>
    </cofactor>
</comment>
<dbReference type="InterPro" id="IPR036155">
    <property type="entry name" value="Crypto/Photolyase_N_sf"/>
</dbReference>
<dbReference type="Gene3D" id="3.40.50.620">
    <property type="entry name" value="HUPs"/>
    <property type="match status" value="1"/>
</dbReference>
<name>A0A3L8Q3A8_9GAMM</name>
<dbReference type="PANTHER" id="PTHR11455:SF9">
    <property type="entry name" value="CRYPTOCHROME CIRCADIAN CLOCK 5 ISOFORM X1"/>
    <property type="match status" value="1"/>
</dbReference>
<sequence>MDIKSNSVIFWFRNDLRISDNQALTQAKEYADKHQLPLHAIYLATPAQWQQHDQAPIQLDFIERQLNQLSQSLAQLGIPLSMFNVNDFQAQMDWLITQQQDGHIKQVFAGLEPEWNERQRDQTLLDSGFPITFTDEHCLLPPMSVKNQHGMMYKVFTPFKNRWREIMQSVPVEPLGKLTAFAAPTQAQPITLNCDKTSSQQWPTGEKAAHQLLRQFCKQNLADYGEQRDYPALHVTSQLSPYLAIGILSPRQCLAALLAEFPNAIVEKTPAEMWLNELIWREFYRHLLVAFPKLSRNQNFNALANNIQWQNNPTDFQKWCDGRTGYPIVDAAMRQLNTTGWMHNRLRMIVASFLTKHLLIDWRWGEQYFRQKLIDGDLAANNGGWQWSAGTGCDAQPYFRIFNPIEQSKKFDPDGKFIKDFVPELADVNAKQLHQANTFTEKGYLISEQYPLSIIEHKAARERAMATLSVMKKQNTS</sequence>
<gene>
    <name evidence="16" type="ORF">D5018_00640</name>
</gene>
<feature type="site" description="Electron transfer via tryptophanyl radical" evidence="13">
    <location>
        <position position="309"/>
    </location>
</feature>
<feature type="site" description="Electron transfer via tryptophanyl radical" evidence="13">
    <location>
        <position position="385"/>
    </location>
</feature>
<proteinExistence type="inferred from homology"/>
<feature type="site" description="Electron transfer via tryptophanyl radical" evidence="13">
    <location>
        <position position="362"/>
    </location>
</feature>
<accession>A0A3L8Q3A8</accession>
<evidence type="ECO:0000256" key="2">
    <source>
        <dbReference type="ARBA" id="ARBA00005862"/>
    </source>
</evidence>
<evidence type="ECO:0000259" key="15">
    <source>
        <dbReference type="PROSITE" id="PS51645"/>
    </source>
</evidence>
<dbReference type="InterPro" id="IPR018394">
    <property type="entry name" value="DNA_photolyase_1_CS_C"/>
</dbReference>
<dbReference type="NCBIfam" id="NF007955">
    <property type="entry name" value="PRK10674.1"/>
    <property type="match status" value="1"/>
</dbReference>
<comment type="catalytic activity">
    <reaction evidence="9">
        <text>cyclobutadipyrimidine (in DNA) = 2 pyrimidine residues (in DNA).</text>
        <dbReference type="EC" id="4.1.99.3"/>
    </reaction>
</comment>
<dbReference type="GO" id="GO:0009416">
    <property type="term" value="P:response to light stimulus"/>
    <property type="evidence" value="ECO:0007669"/>
    <property type="project" value="TreeGrafter"/>
</dbReference>
<feature type="binding site" evidence="12">
    <location>
        <begin position="375"/>
        <end position="377"/>
    </location>
    <ligand>
        <name>FAD</name>
        <dbReference type="ChEBI" id="CHEBI:57692"/>
    </ligand>
</feature>
<evidence type="ECO:0000256" key="4">
    <source>
        <dbReference type="ARBA" id="ARBA00014046"/>
    </source>
</evidence>
<evidence type="ECO:0000256" key="11">
    <source>
        <dbReference type="ARBA" id="ARBA00083107"/>
    </source>
</evidence>
<dbReference type="GO" id="GO:0071949">
    <property type="term" value="F:FAD binding"/>
    <property type="evidence" value="ECO:0007669"/>
    <property type="project" value="TreeGrafter"/>
</dbReference>
<evidence type="ECO:0000256" key="6">
    <source>
        <dbReference type="ARBA" id="ARBA00022827"/>
    </source>
</evidence>
<reference evidence="16 17" key="1">
    <citation type="submission" date="2018-09" db="EMBL/GenBank/DDBJ databases">
        <title>Phylogeny of the Shewanellaceae, and recommendation for two new genera, Pseudoshewanella and Parashewanella.</title>
        <authorList>
            <person name="Wang G."/>
        </authorList>
    </citation>
    <scope>NUCLEOTIDE SEQUENCE [LARGE SCALE GENOMIC DNA]</scope>
    <source>
        <strain evidence="16 17">C51</strain>
    </source>
</reference>
<dbReference type="InterPro" id="IPR005101">
    <property type="entry name" value="Cryptochr/Photolyase_FAD-bd"/>
</dbReference>
<comment type="caution">
    <text evidence="16">The sequence shown here is derived from an EMBL/GenBank/DDBJ whole genome shotgun (WGS) entry which is preliminary data.</text>
</comment>
<dbReference type="AlphaFoldDB" id="A0A3L8Q3A8"/>
<dbReference type="PANTHER" id="PTHR11455">
    <property type="entry name" value="CRYPTOCHROME"/>
    <property type="match status" value="1"/>
</dbReference>
<dbReference type="InterPro" id="IPR014729">
    <property type="entry name" value="Rossmann-like_a/b/a_fold"/>
</dbReference>
<dbReference type="EC" id="4.1.99.3" evidence="3"/>
<dbReference type="FunFam" id="1.10.579.10:FF:000003">
    <property type="entry name" value="Deoxyribodipyrimidine photo-lyase"/>
    <property type="match status" value="1"/>
</dbReference>
<dbReference type="InterPro" id="IPR002081">
    <property type="entry name" value="Cryptochrome/DNA_photolyase_1"/>
</dbReference>
<dbReference type="SUPFAM" id="SSF52425">
    <property type="entry name" value="Cryptochrome/photolyase, N-terminal domain"/>
    <property type="match status" value="1"/>
</dbReference>
<keyword evidence="17" id="KW-1185">Reference proteome</keyword>
<dbReference type="GO" id="GO:0003904">
    <property type="term" value="F:deoxyribodipyrimidine photo-lyase activity"/>
    <property type="evidence" value="ECO:0007669"/>
    <property type="project" value="UniProtKB-EC"/>
</dbReference>
<dbReference type="InterPro" id="IPR006050">
    <property type="entry name" value="DNA_photolyase_N"/>
</dbReference>
<evidence type="ECO:0000256" key="1">
    <source>
        <dbReference type="ARBA" id="ARBA00001932"/>
    </source>
</evidence>
<evidence type="ECO:0000256" key="5">
    <source>
        <dbReference type="ARBA" id="ARBA00022630"/>
    </source>
</evidence>
<feature type="domain" description="Photolyase/cryptochrome alpha/beta" evidence="15">
    <location>
        <begin position="6"/>
        <end position="139"/>
    </location>
</feature>
<dbReference type="InterPro" id="IPR036134">
    <property type="entry name" value="Crypto/Photolyase_FAD-like_sf"/>
</dbReference>
<dbReference type="PROSITE" id="PS00691">
    <property type="entry name" value="DNA_PHOTOLYASES_1_2"/>
    <property type="match status" value="1"/>
</dbReference>
<evidence type="ECO:0000256" key="13">
    <source>
        <dbReference type="PIRSR" id="PIRSR602081-2"/>
    </source>
</evidence>
<dbReference type="GO" id="GO:0000719">
    <property type="term" value="P:photoreactive repair"/>
    <property type="evidence" value="ECO:0007669"/>
    <property type="project" value="UniProtKB-ARBA"/>
</dbReference>
<evidence type="ECO:0000256" key="14">
    <source>
        <dbReference type="RuleBase" id="RU004182"/>
    </source>
</evidence>
<dbReference type="SUPFAM" id="SSF48173">
    <property type="entry name" value="Cryptochrome/photolyase FAD-binding domain"/>
    <property type="match status" value="1"/>
</dbReference>
<dbReference type="Proteomes" id="UP000281474">
    <property type="component" value="Unassembled WGS sequence"/>
</dbReference>
<keyword evidence="16" id="KW-0456">Lyase</keyword>
<comment type="similarity">
    <text evidence="14">Belongs to the DNA photolyase family.</text>
</comment>
<evidence type="ECO:0000256" key="12">
    <source>
        <dbReference type="PIRSR" id="PIRSR602081-1"/>
    </source>
</evidence>
<feature type="binding site" evidence="12">
    <location>
        <position position="274"/>
    </location>
    <ligand>
        <name>FAD</name>
        <dbReference type="ChEBI" id="CHEBI:57692"/>
    </ligand>
</feature>
<organism evidence="16 17">
    <name type="scientific">Parashewanella curva</name>
    <dbReference type="NCBI Taxonomy" id="2338552"/>
    <lineage>
        <taxon>Bacteria</taxon>
        <taxon>Pseudomonadati</taxon>
        <taxon>Pseudomonadota</taxon>
        <taxon>Gammaproteobacteria</taxon>
        <taxon>Alteromonadales</taxon>
        <taxon>Shewanellaceae</taxon>
        <taxon>Parashewanella</taxon>
    </lineage>
</organism>
<dbReference type="EMBL" id="QZEI01000001">
    <property type="protein sequence ID" value="RLV61658.1"/>
    <property type="molecule type" value="Genomic_DNA"/>
</dbReference>
<dbReference type="Pfam" id="PF03441">
    <property type="entry name" value="FAD_binding_7"/>
    <property type="match status" value="1"/>
</dbReference>
<evidence type="ECO:0000256" key="9">
    <source>
        <dbReference type="ARBA" id="ARBA00033999"/>
    </source>
</evidence>
<dbReference type="PROSITE" id="PS51645">
    <property type="entry name" value="PHR_CRY_ALPHA_BETA"/>
    <property type="match status" value="1"/>
</dbReference>
<comment type="function">
    <text evidence="10">Involved in repair of UV radiation-induced DNA damage. Catalyzes the light-dependent monomerization (300-600 nm) of cyclobutyl pyrimidine dimers (in cis-syn configuration), which are formed between adjacent bases on the same DNA strand upon exposure to ultraviolet radiation.</text>
</comment>
<dbReference type="GO" id="GO:0003677">
    <property type="term" value="F:DNA binding"/>
    <property type="evidence" value="ECO:0007669"/>
    <property type="project" value="TreeGrafter"/>
</dbReference>
<comment type="cofactor">
    <cofactor evidence="12">
        <name>FAD</name>
        <dbReference type="ChEBI" id="CHEBI:57692"/>
    </cofactor>
    <text evidence="12">Binds 1 FAD per subunit.</text>
</comment>
<feature type="binding site" evidence="12">
    <location>
        <position position="224"/>
    </location>
    <ligand>
        <name>FAD</name>
        <dbReference type="ChEBI" id="CHEBI:57692"/>
    </ligand>
</feature>
<dbReference type="Gene3D" id="1.25.40.80">
    <property type="match status" value="1"/>
</dbReference>
<feature type="binding site" evidence="12">
    <location>
        <begin position="236"/>
        <end position="240"/>
    </location>
    <ligand>
        <name>FAD</name>
        <dbReference type="ChEBI" id="CHEBI:57692"/>
    </ligand>
</feature>
<evidence type="ECO:0000256" key="3">
    <source>
        <dbReference type="ARBA" id="ARBA00013149"/>
    </source>
</evidence>
<dbReference type="RefSeq" id="WP_121837057.1">
    <property type="nucleotide sequence ID" value="NZ_ML014753.1"/>
</dbReference>
<evidence type="ECO:0000313" key="16">
    <source>
        <dbReference type="EMBL" id="RLV61658.1"/>
    </source>
</evidence>
<dbReference type="PRINTS" id="PR00147">
    <property type="entry name" value="DNAPHOTLYASE"/>
</dbReference>
<keyword evidence="5 12" id="KW-0285">Flavoprotein</keyword>
<evidence type="ECO:0000313" key="17">
    <source>
        <dbReference type="Proteomes" id="UP000281474"/>
    </source>
</evidence>
<dbReference type="OrthoDB" id="9772484at2"/>
<evidence type="ECO:0000256" key="10">
    <source>
        <dbReference type="ARBA" id="ARBA00059220"/>
    </source>
</evidence>
<keyword evidence="6 12" id="KW-0274">FAD</keyword>
<dbReference type="Pfam" id="PF00875">
    <property type="entry name" value="DNA_photolyase"/>
    <property type="match status" value="1"/>
</dbReference>
<feature type="binding site" evidence="12">
    <location>
        <begin position="277"/>
        <end position="284"/>
    </location>
    <ligand>
        <name>FAD</name>
        <dbReference type="ChEBI" id="CHEBI:57692"/>
    </ligand>
</feature>
<comment type="similarity">
    <text evidence="2">Belongs to the DNA photolyase class-1 family.</text>
</comment>
<protein>
    <recommendedName>
        <fullName evidence="4">Deoxyribodipyrimidine photo-lyase</fullName>
        <ecNumber evidence="3">4.1.99.3</ecNumber>
    </recommendedName>
    <alternativeName>
        <fullName evidence="8">DNA photolyase</fullName>
    </alternativeName>
    <alternativeName>
        <fullName evidence="11">Photoreactivating enzyme</fullName>
    </alternativeName>
</protein>
<evidence type="ECO:0000256" key="7">
    <source>
        <dbReference type="ARBA" id="ARBA00022991"/>
    </source>
</evidence>
<dbReference type="PROSITE" id="PS00394">
    <property type="entry name" value="DNA_PHOTOLYASES_1_1"/>
    <property type="match status" value="1"/>
</dbReference>
<evidence type="ECO:0000256" key="8">
    <source>
        <dbReference type="ARBA" id="ARBA00031671"/>
    </source>
</evidence>